<feature type="transmembrane region" description="Helical" evidence="2">
    <location>
        <begin position="227"/>
        <end position="250"/>
    </location>
</feature>
<evidence type="ECO:0000313" key="4">
    <source>
        <dbReference type="Proteomes" id="UP001209570"/>
    </source>
</evidence>
<feature type="transmembrane region" description="Helical" evidence="2">
    <location>
        <begin position="20"/>
        <end position="44"/>
    </location>
</feature>
<feature type="transmembrane region" description="Helical" evidence="2">
    <location>
        <begin position="56"/>
        <end position="74"/>
    </location>
</feature>
<proteinExistence type="predicted"/>
<gene>
    <name evidence="3" type="ORF">P43SY_002481</name>
</gene>
<accession>A0AAD5L7E4</accession>
<feature type="transmembrane region" description="Helical" evidence="2">
    <location>
        <begin position="197"/>
        <end position="221"/>
    </location>
</feature>
<dbReference type="Proteomes" id="UP001209570">
    <property type="component" value="Unassembled WGS sequence"/>
</dbReference>
<keyword evidence="2" id="KW-0812">Transmembrane</keyword>
<protein>
    <recommendedName>
        <fullName evidence="5">Nickel/cobalt efflux system</fullName>
    </recommendedName>
</protein>
<keyword evidence="4" id="KW-1185">Reference proteome</keyword>
<feature type="region of interest" description="Disordered" evidence="1">
    <location>
        <begin position="125"/>
        <end position="153"/>
    </location>
</feature>
<dbReference type="PANTHER" id="PTHR33876">
    <property type="entry name" value="UNNAMED PRODUCT"/>
    <property type="match status" value="1"/>
</dbReference>
<evidence type="ECO:0008006" key="5">
    <source>
        <dbReference type="Google" id="ProtNLM"/>
    </source>
</evidence>
<dbReference type="EMBL" id="JAKCXM010000771">
    <property type="protein sequence ID" value="KAJ0391963.1"/>
    <property type="molecule type" value="Genomic_DNA"/>
</dbReference>
<comment type="caution">
    <text evidence="3">The sequence shown here is derived from an EMBL/GenBank/DDBJ whole genome shotgun (WGS) entry which is preliminary data.</text>
</comment>
<keyword evidence="2" id="KW-0472">Membrane</keyword>
<reference evidence="3" key="1">
    <citation type="submission" date="2021-12" db="EMBL/GenBank/DDBJ databases">
        <title>Prjna785345.</title>
        <authorList>
            <person name="Rujirawat T."/>
            <person name="Krajaejun T."/>
        </authorList>
    </citation>
    <scope>NUCLEOTIDE SEQUENCE</scope>
    <source>
        <strain evidence="3">Pi057C3</strain>
    </source>
</reference>
<feature type="transmembrane region" description="Helical" evidence="2">
    <location>
        <begin position="262"/>
        <end position="285"/>
    </location>
</feature>
<feature type="compositionally biased region" description="Low complexity" evidence="1">
    <location>
        <begin position="131"/>
        <end position="140"/>
    </location>
</feature>
<dbReference type="PANTHER" id="PTHR33876:SF4">
    <property type="entry name" value="CHLOROPLAST PROTEIN FOR GROWTH AND FERTILITY 2"/>
    <property type="match status" value="1"/>
</dbReference>
<feature type="transmembrane region" description="Helical" evidence="2">
    <location>
        <begin position="89"/>
        <end position="107"/>
    </location>
</feature>
<evidence type="ECO:0000313" key="3">
    <source>
        <dbReference type="EMBL" id="KAJ0391963.1"/>
    </source>
</evidence>
<dbReference type="AlphaFoldDB" id="A0AAD5L7E4"/>
<sequence length="296" mass="32080">MTTVGDQLVWQSVPKIALTGMLMGVVHVLTGPDHLSALIVLSAGSSWRSCQLGMRWGVGHSVGLIVVTAIFLALHKRFDVDKFGNYCDFGVGILMIALGLWGFGNYWKIRPAVESTSALKNKEQQAGTRSQLELEAQAQQQHHHPHTLSSVLRARDGRPEEEPLLGPTEPDAKRMCCGLFRRPQANIKDAKTQRITAFMYGIAHGLAGTGGVLGVMPAVILNDWIKSWAYLLSFCAASILTMGAFAATYGELTGRLVGRSDVLLFRVGIFSSCISLVVGVMWVVLVATGKLDDIFG</sequence>
<keyword evidence="2" id="KW-1133">Transmembrane helix</keyword>
<organism evidence="3 4">
    <name type="scientific">Pythium insidiosum</name>
    <name type="common">Pythiosis disease agent</name>
    <dbReference type="NCBI Taxonomy" id="114742"/>
    <lineage>
        <taxon>Eukaryota</taxon>
        <taxon>Sar</taxon>
        <taxon>Stramenopiles</taxon>
        <taxon>Oomycota</taxon>
        <taxon>Peronosporomycetes</taxon>
        <taxon>Pythiales</taxon>
        <taxon>Pythiaceae</taxon>
        <taxon>Pythium</taxon>
    </lineage>
</organism>
<evidence type="ECO:0000256" key="2">
    <source>
        <dbReference type="SAM" id="Phobius"/>
    </source>
</evidence>
<evidence type="ECO:0000256" key="1">
    <source>
        <dbReference type="SAM" id="MobiDB-lite"/>
    </source>
</evidence>
<dbReference type="InterPro" id="IPR052776">
    <property type="entry name" value="Chloro_ReproSupport/MetalTrans"/>
</dbReference>
<name>A0AAD5L7E4_PYTIN</name>